<name>A0A6B0T3Z7_9EURY</name>
<feature type="region of interest" description="Disordered" evidence="1">
    <location>
        <begin position="1"/>
        <end position="24"/>
    </location>
</feature>
<dbReference type="AlphaFoldDB" id="A0A6B0T3Z7"/>
<dbReference type="RefSeq" id="WP_159765227.1">
    <property type="nucleotide sequence ID" value="NZ_WUUT01000007.1"/>
</dbReference>
<evidence type="ECO:0000256" key="1">
    <source>
        <dbReference type="SAM" id="MobiDB-lite"/>
    </source>
</evidence>
<dbReference type="Proteomes" id="UP000466535">
    <property type="component" value="Unassembled WGS sequence"/>
</dbReference>
<comment type="caution">
    <text evidence="3">The sequence shown here is derived from an EMBL/GenBank/DDBJ whole genome shotgun (WGS) entry which is preliminary data.</text>
</comment>
<evidence type="ECO:0000313" key="4">
    <source>
        <dbReference type="Proteomes" id="UP000466535"/>
    </source>
</evidence>
<dbReference type="InterPro" id="IPR040624">
    <property type="entry name" value="HalOD1"/>
</dbReference>
<sequence>MREHENEAEQTALHGPGQETVRTDWKRYEQPVLAIVEAIAAVEGKRPTDLPPLGEEIDVDALTALLETNQADETITVSFRYQGLDVTLDGRGQLTVTAVSD</sequence>
<dbReference type="Pfam" id="PF18545">
    <property type="entry name" value="HalOD1"/>
    <property type="match status" value="1"/>
</dbReference>
<evidence type="ECO:0000259" key="2">
    <source>
        <dbReference type="Pfam" id="PF18545"/>
    </source>
</evidence>
<reference evidence="3 4" key="1">
    <citation type="submission" date="2019-12" db="EMBL/GenBank/DDBJ databases">
        <title>Isolation and characterization of three novel carbon monoxide-oxidizing members of Halobacteria from salione crusts and soils.</title>
        <authorList>
            <person name="Myers M.R."/>
            <person name="King G.M."/>
        </authorList>
    </citation>
    <scope>NUCLEOTIDE SEQUENCE [LARGE SCALE GENOMIC DNA]</scope>
    <source>
        <strain evidence="3 4">WSH3</strain>
    </source>
</reference>
<gene>
    <name evidence="3" type="ORF">GRX03_15520</name>
</gene>
<protein>
    <recommendedName>
        <fullName evidence="2">Halobacterial output domain-containing protein</fullName>
    </recommendedName>
</protein>
<evidence type="ECO:0000313" key="3">
    <source>
        <dbReference type="EMBL" id="MXR53008.1"/>
    </source>
</evidence>
<dbReference type="OrthoDB" id="271495at2157"/>
<proteinExistence type="predicted"/>
<organism evidence="3 4">
    <name type="scientific">Halovenus carboxidivorans</name>
    <dbReference type="NCBI Taxonomy" id="2692199"/>
    <lineage>
        <taxon>Archaea</taxon>
        <taxon>Methanobacteriati</taxon>
        <taxon>Methanobacteriota</taxon>
        <taxon>Stenosarchaea group</taxon>
        <taxon>Halobacteria</taxon>
        <taxon>Halobacteriales</taxon>
        <taxon>Haloarculaceae</taxon>
        <taxon>Halovenus</taxon>
    </lineage>
</organism>
<keyword evidence="4" id="KW-1185">Reference proteome</keyword>
<accession>A0A6B0T3Z7</accession>
<feature type="domain" description="Halobacterial output" evidence="2">
    <location>
        <begin position="28"/>
        <end position="97"/>
    </location>
</feature>
<dbReference type="EMBL" id="WUUT01000007">
    <property type="protein sequence ID" value="MXR53008.1"/>
    <property type="molecule type" value="Genomic_DNA"/>
</dbReference>